<feature type="transmembrane region" description="Helical" evidence="1">
    <location>
        <begin position="42"/>
        <end position="63"/>
    </location>
</feature>
<keyword evidence="1" id="KW-1133">Transmembrane helix</keyword>
<dbReference type="Proteomes" id="UP001484239">
    <property type="component" value="Unassembled WGS sequence"/>
</dbReference>
<accession>A0ABU9ECB2</accession>
<reference evidence="2 3" key="1">
    <citation type="submission" date="2024-02" db="EMBL/GenBank/DDBJ databases">
        <title>A novel Gemmatimonadota bacterium.</title>
        <authorList>
            <person name="Du Z.-J."/>
            <person name="Ye Y.-Q."/>
        </authorList>
    </citation>
    <scope>NUCLEOTIDE SEQUENCE [LARGE SCALE GENOMIC DNA]</scope>
    <source>
        <strain evidence="2 3">DH-20</strain>
    </source>
</reference>
<dbReference type="EMBL" id="JBBHLI010000011">
    <property type="protein sequence ID" value="MEK9502366.1"/>
    <property type="molecule type" value="Genomic_DNA"/>
</dbReference>
<sequence>MAQFEYVMVLISIIIGLGIAHQLLGLAGIVDRLVSPGRPLGLNVAHLAWLGVVFSWTVMFWWWEFRFAEFVTEWTIGLYFFLVLYAVALFLLAALLVPQSWDEVHDLGHYFVERRTWFYSLLFAANGLDIVDTWLKGGVANLQNTPAITYVIWGAIAVASVIGVRTKALRTHNLLGVVVFVLQVMSGFAALPRLGL</sequence>
<comment type="caution">
    <text evidence="2">The sequence shown here is derived from an EMBL/GenBank/DDBJ whole genome shotgun (WGS) entry which is preliminary data.</text>
</comment>
<evidence type="ECO:0000256" key="1">
    <source>
        <dbReference type="SAM" id="Phobius"/>
    </source>
</evidence>
<feature type="transmembrane region" description="Helical" evidence="1">
    <location>
        <begin position="147"/>
        <end position="166"/>
    </location>
</feature>
<name>A0ABU9ECB2_9BACT</name>
<feature type="transmembrane region" description="Helical" evidence="1">
    <location>
        <begin position="173"/>
        <end position="191"/>
    </location>
</feature>
<feature type="transmembrane region" description="Helical" evidence="1">
    <location>
        <begin position="6"/>
        <end position="30"/>
    </location>
</feature>
<protein>
    <submittedName>
        <fullName evidence="2">Uncharacterized protein</fullName>
    </submittedName>
</protein>
<evidence type="ECO:0000313" key="2">
    <source>
        <dbReference type="EMBL" id="MEK9502366.1"/>
    </source>
</evidence>
<gene>
    <name evidence="2" type="ORF">WI372_15340</name>
</gene>
<dbReference type="RefSeq" id="WP_405278460.1">
    <property type="nucleotide sequence ID" value="NZ_CP144380.1"/>
</dbReference>
<proteinExistence type="predicted"/>
<organism evidence="2 3">
    <name type="scientific">Gaopeijia maritima</name>
    <dbReference type="NCBI Taxonomy" id="3119007"/>
    <lineage>
        <taxon>Bacteria</taxon>
        <taxon>Pseudomonadati</taxon>
        <taxon>Gemmatimonadota</taxon>
        <taxon>Longimicrobiia</taxon>
        <taxon>Gaopeijiales</taxon>
        <taxon>Gaopeijiaceae</taxon>
        <taxon>Gaopeijia</taxon>
    </lineage>
</organism>
<keyword evidence="1" id="KW-0812">Transmembrane</keyword>
<evidence type="ECO:0000313" key="3">
    <source>
        <dbReference type="Proteomes" id="UP001484239"/>
    </source>
</evidence>
<keyword evidence="3" id="KW-1185">Reference proteome</keyword>
<feature type="transmembrane region" description="Helical" evidence="1">
    <location>
        <begin position="75"/>
        <end position="97"/>
    </location>
</feature>
<keyword evidence="1" id="KW-0472">Membrane</keyword>